<dbReference type="Proteomes" id="UP000422232">
    <property type="component" value="Chromosome"/>
</dbReference>
<name>A0A9Q5V981_PISSA</name>
<evidence type="ECO:0000313" key="2">
    <source>
        <dbReference type="Proteomes" id="UP000422232"/>
    </source>
</evidence>
<evidence type="ECO:0000313" key="1">
    <source>
        <dbReference type="EMBL" id="QGO04874.1"/>
    </source>
</evidence>
<keyword evidence="2" id="KW-1185">Reference proteome</keyword>
<dbReference type="EMBL" id="CP038908">
    <property type="protein sequence ID" value="QGO04874.1"/>
    <property type="molecule type" value="Genomic_DNA"/>
</dbReference>
<reference evidence="1 2" key="1">
    <citation type="submission" date="2019-04" db="EMBL/GenBank/DDBJ databases">
        <title>Complete genome sequencing of Piscirickettsia salmonis strain Psal-009.</title>
        <authorList>
            <person name="Schober I."/>
            <person name="Bunk B."/>
            <person name="Sproer C."/>
            <person name="Carril G.P."/>
            <person name="Riedel T."/>
            <person name="Flores-Herrera P.A."/>
            <person name="Nourdin-Galindo G."/>
            <person name="Marshall S.H."/>
            <person name="Overmann J."/>
        </authorList>
    </citation>
    <scope>NUCLEOTIDE SEQUENCE [LARGE SCALE GENOMIC DNA]</scope>
    <source>
        <strain evidence="1 2">Psal-009</strain>
    </source>
</reference>
<sequence>MKIADLKRSFTPVLDMMIQFSQGQGGSLEWRRQYHLSCEQDLFQAKEELLLPFLKNLHCTSQTPSKHDSDRARIRKNIEVVLKEPEISDKLKQLNGQYLILFQMACTHILGVNDPSLELCMQALINKQSLNAQQICIYKCKALTDLNQRFNLGTKIPLAEDLIANLNKEIGNVDTQINVYESELKRMNSFEISLTTIDQELTAEKQQFIQNQRDLLVQIAKLYISGSPKDQLKKHNKNYFDKIFKPHISFNYGDPKIISEDDGFAFAKIIGDILFNCAKHRTLFARMGQQLQAGKFADILLKQATAASNSTGLKITSASIHKEVHFYAEDISHVENARKALNEAKANFLKKDKPQQLKLPQLIAELQSKKKGLFKNFEQKIDKYGHKLGCAYKIRASYPTPIENSRPAELASQTKSNQTIAPSLEQKLNTLLDTLEEELTKIKDKDQSLDIILKHIADIDDNPSLRMVHSLLAKHNNLVKPKFWNTHKTTMYGDEARCSALWEKIEQAFAKRMFANLYKESDTLSEEKIATLIQDNPFLKRHCSMIEVILNTPVTAQLFSSRLAAIAQPAVEPAGDVMYLYPLHR</sequence>
<dbReference type="AlphaFoldDB" id="A0A9Q5V981"/>
<dbReference type="GeneID" id="66739695"/>
<gene>
    <name evidence="1" type="ORF">Psal009_00753</name>
</gene>
<dbReference type="RefSeq" id="WP_016210484.1">
    <property type="nucleotide sequence ID" value="NZ_CP012413.1"/>
</dbReference>
<organism evidence="1 2">
    <name type="scientific">Piscirickettsia salmonis</name>
    <dbReference type="NCBI Taxonomy" id="1238"/>
    <lineage>
        <taxon>Bacteria</taxon>
        <taxon>Pseudomonadati</taxon>
        <taxon>Pseudomonadota</taxon>
        <taxon>Gammaproteobacteria</taxon>
        <taxon>Thiotrichales</taxon>
        <taxon>Piscirickettsiaceae</taxon>
        <taxon>Piscirickettsia</taxon>
    </lineage>
</organism>
<protein>
    <submittedName>
        <fullName evidence="1">Uncharacterized protein</fullName>
    </submittedName>
</protein>
<proteinExistence type="predicted"/>
<accession>A0A9Q5V981</accession>